<gene>
    <name evidence="1" type="ORF">B0I27_103444</name>
</gene>
<protein>
    <recommendedName>
        <fullName evidence="3">Homeodomain-like domain-containing protein</fullName>
    </recommendedName>
</protein>
<dbReference type="OrthoDB" id="981159at2"/>
<keyword evidence="2" id="KW-1185">Reference proteome</keyword>
<proteinExistence type="predicted"/>
<reference evidence="1 2" key="1">
    <citation type="submission" date="2018-03" db="EMBL/GenBank/DDBJ databases">
        <title>Genomic Encyclopedia of Type Strains, Phase III (KMG-III): the genomes of soil and plant-associated and newly described type strains.</title>
        <authorList>
            <person name="Whitman W."/>
        </authorList>
    </citation>
    <scope>NUCLEOTIDE SEQUENCE [LARGE SCALE GENOMIC DNA]</scope>
    <source>
        <strain evidence="1 2">CGMCC 1.9313</strain>
    </source>
</reference>
<evidence type="ECO:0000313" key="2">
    <source>
        <dbReference type="Proteomes" id="UP000238034"/>
    </source>
</evidence>
<name>A0A2T0U7S0_9SPHI</name>
<dbReference type="RefSeq" id="WP_106292545.1">
    <property type="nucleotide sequence ID" value="NZ_PVTH01000003.1"/>
</dbReference>
<evidence type="ECO:0000313" key="1">
    <source>
        <dbReference type="EMBL" id="PRY53971.1"/>
    </source>
</evidence>
<organism evidence="1 2">
    <name type="scientific">Arcticibacter pallidicorallinus</name>
    <dbReference type="NCBI Taxonomy" id="1259464"/>
    <lineage>
        <taxon>Bacteria</taxon>
        <taxon>Pseudomonadati</taxon>
        <taxon>Bacteroidota</taxon>
        <taxon>Sphingobacteriia</taxon>
        <taxon>Sphingobacteriales</taxon>
        <taxon>Sphingobacteriaceae</taxon>
        <taxon>Arcticibacter</taxon>
    </lineage>
</organism>
<sequence>MAHHHGHIVEKVIRRDGHSISDISRLMKVNRRSVYNWFNQPKLRPEIIFRIGCIIKYDFSAELPHVFNSEDFASEIDKNKTSQDVKEEMVVKDDDYWKEKYTELLKSYNRLKQGHIFVAI</sequence>
<dbReference type="EMBL" id="PVTH01000003">
    <property type="protein sequence ID" value="PRY53971.1"/>
    <property type="molecule type" value="Genomic_DNA"/>
</dbReference>
<dbReference type="Proteomes" id="UP000238034">
    <property type="component" value="Unassembled WGS sequence"/>
</dbReference>
<accession>A0A2T0U7S0</accession>
<evidence type="ECO:0008006" key="3">
    <source>
        <dbReference type="Google" id="ProtNLM"/>
    </source>
</evidence>
<comment type="caution">
    <text evidence="1">The sequence shown here is derived from an EMBL/GenBank/DDBJ whole genome shotgun (WGS) entry which is preliminary data.</text>
</comment>
<dbReference type="AlphaFoldDB" id="A0A2T0U7S0"/>